<comment type="caution">
    <text evidence="3">The sequence shown here is derived from an EMBL/GenBank/DDBJ whole genome shotgun (WGS) entry which is preliminary data.</text>
</comment>
<evidence type="ECO:0000313" key="4">
    <source>
        <dbReference type="Proteomes" id="UP000735302"/>
    </source>
</evidence>
<name>A0AAV3YGF4_9GAST</name>
<evidence type="ECO:0000256" key="2">
    <source>
        <dbReference type="SAM" id="SignalP"/>
    </source>
</evidence>
<feature type="compositionally biased region" description="Polar residues" evidence="1">
    <location>
        <begin position="322"/>
        <end position="333"/>
    </location>
</feature>
<feature type="compositionally biased region" description="Polar residues" evidence="1">
    <location>
        <begin position="154"/>
        <end position="175"/>
    </location>
</feature>
<feature type="region of interest" description="Disordered" evidence="1">
    <location>
        <begin position="322"/>
        <end position="429"/>
    </location>
</feature>
<feature type="region of interest" description="Disordered" evidence="1">
    <location>
        <begin position="495"/>
        <end position="520"/>
    </location>
</feature>
<reference evidence="3 4" key="1">
    <citation type="journal article" date="2021" name="Elife">
        <title>Chloroplast acquisition without the gene transfer in kleptoplastic sea slugs, Plakobranchus ocellatus.</title>
        <authorList>
            <person name="Maeda T."/>
            <person name="Takahashi S."/>
            <person name="Yoshida T."/>
            <person name="Shimamura S."/>
            <person name="Takaki Y."/>
            <person name="Nagai Y."/>
            <person name="Toyoda A."/>
            <person name="Suzuki Y."/>
            <person name="Arimoto A."/>
            <person name="Ishii H."/>
            <person name="Satoh N."/>
            <person name="Nishiyama T."/>
            <person name="Hasebe M."/>
            <person name="Maruyama T."/>
            <person name="Minagawa J."/>
            <person name="Obokata J."/>
            <person name="Shigenobu S."/>
        </authorList>
    </citation>
    <scope>NUCLEOTIDE SEQUENCE [LARGE SCALE GENOMIC DNA]</scope>
</reference>
<feature type="region of interest" description="Disordered" evidence="1">
    <location>
        <begin position="154"/>
        <end position="176"/>
    </location>
</feature>
<feature type="compositionally biased region" description="Basic and acidic residues" evidence="1">
    <location>
        <begin position="362"/>
        <end position="385"/>
    </location>
</feature>
<feature type="signal peptide" evidence="2">
    <location>
        <begin position="1"/>
        <end position="21"/>
    </location>
</feature>
<feature type="compositionally biased region" description="Low complexity" evidence="1">
    <location>
        <begin position="495"/>
        <end position="519"/>
    </location>
</feature>
<gene>
    <name evidence="3" type="ORF">PoB_000761900</name>
</gene>
<feature type="compositionally biased region" description="Low complexity" evidence="1">
    <location>
        <begin position="402"/>
        <end position="418"/>
    </location>
</feature>
<feature type="region of interest" description="Disordered" evidence="1">
    <location>
        <begin position="533"/>
        <end position="593"/>
    </location>
</feature>
<organism evidence="3 4">
    <name type="scientific">Plakobranchus ocellatus</name>
    <dbReference type="NCBI Taxonomy" id="259542"/>
    <lineage>
        <taxon>Eukaryota</taxon>
        <taxon>Metazoa</taxon>
        <taxon>Spiralia</taxon>
        <taxon>Lophotrochozoa</taxon>
        <taxon>Mollusca</taxon>
        <taxon>Gastropoda</taxon>
        <taxon>Heterobranchia</taxon>
        <taxon>Euthyneura</taxon>
        <taxon>Panpulmonata</taxon>
        <taxon>Sacoglossa</taxon>
        <taxon>Placobranchoidea</taxon>
        <taxon>Plakobranchidae</taxon>
        <taxon>Plakobranchus</taxon>
    </lineage>
</organism>
<proteinExistence type="predicted"/>
<protein>
    <submittedName>
        <fullName evidence="3">Uncharacterized protein</fullName>
    </submittedName>
</protein>
<feature type="compositionally biased region" description="Low complexity" evidence="1">
    <location>
        <begin position="334"/>
        <end position="361"/>
    </location>
</feature>
<dbReference type="Proteomes" id="UP000735302">
    <property type="component" value="Unassembled WGS sequence"/>
</dbReference>
<sequence length="647" mass="70080">MENCVVKYMLGIIVVFTITRGLQVQSSPSATLCRVCDTHDPTVQDDCYQTVGKRHQVCTNNCITRFTKASSGLRIQKSCADDAVCISEWWEHSSINPDCQRSKLTDSSATLSPGMSCSVCCNSATGNDIYCSDDIFPQNSSLLQYPGVDRRAQTVSSDQVKNDSATSSAPMQSYSKQEHVTVGDTDEYPQPMICANCPNIDQKSSSSCGAMIRCYGDKPLCMTSFFDDGRQNLLEVKRCAAVSECWDLWYNKTRLRSACMGDINNDPYSWTGRKSGECHYCCHTPRGETTDWCNKAMWPTKPKNLVDMIDYAKSVLPQATTTVKNEPSTTAQPTTAQIIPSTTTTTLSSTSSTTEQATTRTTAEETRTTEKATTAEETTKDEIKTESTTSPQSTAAQHTKTRQTSPTTPETTRQTTLDQTHEETTGMPFTTIELENKNLATTTTTQQTVSSTKLASYNVTTNNPNVLKISTTRIAFSTTLPTPLVKTNLTTNASTYTELTPTTNSTTTPDPLTTASETTTQEHVNVSAVVKSTTTSADDISTTATTTKTATATTTQPTTATTTQAAPATTTQATTSSSTTIKTTPAALQPPVPPRLRCESCNDAARQGQLCQSGRIEFCPDDKGYCLNTIDFSPSADGSKSMAVSKK</sequence>
<dbReference type="AlphaFoldDB" id="A0AAV3YGF4"/>
<accession>A0AAV3YGF4</accession>
<evidence type="ECO:0000313" key="3">
    <source>
        <dbReference type="EMBL" id="GFN81113.1"/>
    </source>
</evidence>
<dbReference type="EMBL" id="BLXT01000880">
    <property type="protein sequence ID" value="GFN81113.1"/>
    <property type="molecule type" value="Genomic_DNA"/>
</dbReference>
<keyword evidence="4" id="KW-1185">Reference proteome</keyword>
<feature type="chain" id="PRO_5043708089" evidence="2">
    <location>
        <begin position="22"/>
        <end position="647"/>
    </location>
</feature>
<feature type="compositionally biased region" description="Low complexity" evidence="1">
    <location>
        <begin position="533"/>
        <end position="587"/>
    </location>
</feature>
<evidence type="ECO:0000256" key="1">
    <source>
        <dbReference type="SAM" id="MobiDB-lite"/>
    </source>
</evidence>
<keyword evidence="2" id="KW-0732">Signal</keyword>